<dbReference type="Gene3D" id="3.50.50.60">
    <property type="entry name" value="FAD/NAD(P)-binding domain"/>
    <property type="match status" value="1"/>
</dbReference>
<evidence type="ECO:0000256" key="8">
    <source>
        <dbReference type="ARBA" id="ARBA00022490"/>
    </source>
</evidence>
<evidence type="ECO:0000256" key="25">
    <source>
        <dbReference type="SAM" id="MobiDB-lite"/>
    </source>
</evidence>
<evidence type="ECO:0000256" key="22">
    <source>
        <dbReference type="ARBA" id="ARBA00023242"/>
    </source>
</evidence>
<dbReference type="PANTHER" id="PTHR23167">
    <property type="entry name" value="CALPONIN HOMOLOGY DOMAIN-CONTAINING PROTEIN DDB_G0272472-RELATED"/>
    <property type="match status" value="1"/>
</dbReference>
<evidence type="ECO:0000256" key="11">
    <source>
        <dbReference type="ARBA" id="ARBA00022723"/>
    </source>
</evidence>
<dbReference type="Proteomes" id="UP000265140">
    <property type="component" value="Chromosome 23"/>
</dbReference>
<reference evidence="29" key="2">
    <citation type="submission" date="2020-02" db="EMBL/GenBank/DDBJ databases">
        <title>Esox lucius (northern pike) genome, fEsoLuc1, primary haplotype.</title>
        <authorList>
            <person name="Myers G."/>
            <person name="Karagic N."/>
            <person name="Meyer A."/>
            <person name="Pippel M."/>
            <person name="Reichard M."/>
            <person name="Winkler S."/>
            <person name="Tracey A."/>
            <person name="Sims Y."/>
            <person name="Howe K."/>
            <person name="Rhie A."/>
            <person name="Formenti G."/>
            <person name="Durbin R."/>
            <person name="Fedrigo O."/>
            <person name="Jarvis E.D."/>
        </authorList>
    </citation>
    <scope>NUCLEOTIDE SEQUENCE [LARGE SCALE GENOMIC DNA]</scope>
</reference>
<dbReference type="FunFam" id="3.50.50.60:FF:000004">
    <property type="entry name" value="protein-methionine sulfoxide oxidase MICAL2 isoform X1"/>
    <property type="match status" value="1"/>
</dbReference>
<dbReference type="GO" id="GO:0005768">
    <property type="term" value="C:endosome"/>
    <property type="evidence" value="ECO:0007669"/>
    <property type="project" value="UniProtKB-SubCell"/>
</dbReference>
<comment type="cofactor">
    <cofactor evidence="1">
        <name>FAD</name>
        <dbReference type="ChEBI" id="CHEBI:57692"/>
    </cofactor>
</comment>
<dbReference type="FunFam" id="1.10.418.10:FF:000023">
    <property type="entry name" value="EH domain-binding protein 1 isoform X1"/>
    <property type="match status" value="1"/>
</dbReference>
<reference evidence="29" key="3">
    <citation type="submission" date="2025-08" db="UniProtKB">
        <authorList>
            <consortium name="Ensembl"/>
        </authorList>
    </citation>
    <scope>IDENTIFICATION</scope>
</reference>
<keyword evidence="19" id="KW-0175">Coiled coil</keyword>
<dbReference type="GO" id="GO:0120501">
    <property type="term" value="F:F-actin monooxygenase activity"/>
    <property type="evidence" value="ECO:0007669"/>
    <property type="project" value="UniProtKB-EC"/>
</dbReference>
<evidence type="ECO:0000313" key="30">
    <source>
        <dbReference type="Proteomes" id="UP000265140"/>
    </source>
</evidence>
<dbReference type="OrthoDB" id="20799at2759"/>
<feature type="compositionally biased region" description="Basic and acidic residues" evidence="25">
    <location>
        <begin position="1464"/>
        <end position="1473"/>
    </location>
</feature>
<evidence type="ECO:0000256" key="1">
    <source>
        <dbReference type="ARBA" id="ARBA00001974"/>
    </source>
</evidence>
<dbReference type="GO" id="GO:0071949">
    <property type="term" value="F:FAD binding"/>
    <property type="evidence" value="ECO:0007669"/>
    <property type="project" value="InterPro"/>
</dbReference>
<dbReference type="SMART" id="SM00132">
    <property type="entry name" value="LIM"/>
    <property type="match status" value="1"/>
</dbReference>
<dbReference type="Bgee" id="ENSELUG00000012589">
    <property type="expression patterns" value="Expressed in brain and 13 other cell types or tissues"/>
</dbReference>
<comment type="subcellular location">
    <subcellularLocation>
        <location evidence="4">Cytoplasm</location>
        <location evidence="4">Cytoskeleton</location>
    </subcellularLocation>
    <subcellularLocation>
        <location evidence="3">Endosome</location>
    </subcellularLocation>
    <subcellularLocation>
        <location evidence="2">Nucleus</location>
    </subcellularLocation>
</comment>
<feature type="region of interest" description="Disordered" evidence="25">
    <location>
        <begin position="1565"/>
        <end position="1587"/>
    </location>
</feature>
<keyword evidence="18 24" id="KW-0440">LIM domain</keyword>
<dbReference type="Pfam" id="PF25413">
    <property type="entry name" value="Rossman_Mical"/>
    <property type="match status" value="1"/>
</dbReference>
<protein>
    <recommendedName>
        <fullName evidence="6">F-actin monooxygenase</fullName>
        <ecNumber evidence="6">1.14.13.225</ecNumber>
    </recommendedName>
</protein>
<evidence type="ECO:0000256" key="12">
    <source>
        <dbReference type="ARBA" id="ARBA00022753"/>
    </source>
</evidence>
<organism evidence="29 30">
    <name type="scientific">Esox lucius</name>
    <name type="common">Northern pike</name>
    <dbReference type="NCBI Taxonomy" id="8010"/>
    <lineage>
        <taxon>Eukaryota</taxon>
        <taxon>Metazoa</taxon>
        <taxon>Chordata</taxon>
        <taxon>Craniata</taxon>
        <taxon>Vertebrata</taxon>
        <taxon>Euteleostomi</taxon>
        <taxon>Actinopterygii</taxon>
        <taxon>Neopterygii</taxon>
        <taxon>Teleostei</taxon>
        <taxon>Protacanthopterygii</taxon>
        <taxon>Esociformes</taxon>
        <taxon>Esocidae</taxon>
        <taxon>Esox</taxon>
    </lineage>
</organism>
<dbReference type="SMART" id="SM01203">
    <property type="entry name" value="DUF3585"/>
    <property type="match status" value="1"/>
</dbReference>
<feature type="domain" description="BMERB" evidence="28">
    <location>
        <begin position="1640"/>
        <end position="1806"/>
    </location>
</feature>
<evidence type="ECO:0000256" key="5">
    <source>
        <dbReference type="ARBA" id="ARBA00008223"/>
    </source>
</evidence>
<dbReference type="EC" id="1.14.13.225" evidence="6"/>
<dbReference type="OMA" id="FYCKQHY"/>
<evidence type="ECO:0000313" key="29">
    <source>
        <dbReference type="Ensembl" id="ENSELUP00000012342.3"/>
    </source>
</evidence>
<keyword evidence="13" id="KW-0274">FAD</keyword>
<evidence type="ECO:0000256" key="13">
    <source>
        <dbReference type="ARBA" id="ARBA00022827"/>
    </source>
</evidence>
<dbReference type="SMART" id="SM00033">
    <property type="entry name" value="CH"/>
    <property type="match status" value="1"/>
</dbReference>
<evidence type="ECO:0000256" key="15">
    <source>
        <dbReference type="ARBA" id="ARBA00022857"/>
    </source>
</evidence>
<evidence type="ECO:0000256" key="2">
    <source>
        <dbReference type="ARBA" id="ARBA00004123"/>
    </source>
</evidence>
<accession>A0A3P8Y6N3</accession>
<feature type="region of interest" description="Disordered" evidence="25">
    <location>
        <begin position="880"/>
        <end position="922"/>
    </location>
</feature>
<evidence type="ECO:0000256" key="24">
    <source>
        <dbReference type="PROSITE-ProRule" id="PRU00125"/>
    </source>
</evidence>
<dbReference type="PROSITE" id="PS00478">
    <property type="entry name" value="LIM_DOMAIN_1"/>
    <property type="match status" value="1"/>
</dbReference>
<dbReference type="PANTHER" id="PTHR23167:SF51">
    <property type="entry name" value="[F-ACTIN]-MONOOXYGENASE MICAL3"/>
    <property type="match status" value="1"/>
</dbReference>
<feature type="compositionally biased region" description="Low complexity" evidence="25">
    <location>
        <begin position="1171"/>
        <end position="1186"/>
    </location>
</feature>
<reference evidence="29" key="4">
    <citation type="submission" date="2025-09" db="UniProtKB">
        <authorList>
            <consortium name="Ensembl"/>
        </authorList>
    </citation>
    <scope>IDENTIFICATION</scope>
</reference>
<feature type="compositionally biased region" description="Basic and acidic residues" evidence="25">
    <location>
        <begin position="1240"/>
        <end position="1260"/>
    </location>
</feature>
<dbReference type="SUPFAM" id="SSF47576">
    <property type="entry name" value="Calponin-homology domain, CH-domain"/>
    <property type="match status" value="1"/>
</dbReference>
<dbReference type="Gene3D" id="2.10.110.10">
    <property type="entry name" value="Cysteine Rich Protein"/>
    <property type="match status" value="1"/>
</dbReference>
<comment type="catalytic activity">
    <reaction evidence="23">
        <text>L-methionyl-[F-actin] + NADPH + O2 + H(+) = L-methionyl-(R)-S-oxide-[F-actin] + NADP(+) + H2O</text>
        <dbReference type="Rhea" id="RHEA:51308"/>
        <dbReference type="Rhea" id="RHEA-COMP:12953"/>
        <dbReference type="Rhea" id="RHEA-COMP:12956"/>
        <dbReference type="ChEBI" id="CHEBI:15377"/>
        <dbReference type="ChEBI" id="CHEBI:15378"/>
        <dbReference type="ChEBI" id="CHEBI:15379"/>
        <dbReference type="ChEBI" id="CHEBI:16044"/>
        <dbReference type="ChEBI" id="CHEBI:45764"/>
        <dbReference type="ChEBI" id="CHEBI:57783"/>
        <dbReference type="ChEBI" id="CHEBI:58349"/>
        <dbReference type="EC" id="1.14.13.225"/>
    </reaction>
</comment>
<feature type="region of interest" description="Disordered" evidence="25">
    <location>
        <begin position="957"/>
        <end position="1292"/>
    </location>
</feature>
<keyword evidence="7" id="KW-0268">Exocytosis</keyword>
<dbReference type="GO" id="GO:0046872">
    <property type="term" value="F:metal ion binding"/>
    <property type="evidence" value="ECO:0007669"/>
    <property type="project" value="UniProtKB-KW"/>
</dbReference>
<dbReference type="PROSITE" id="PS50021">
    <property type="entry name" value="CH"/>
    <property type="match status" value="1"/>
</dbReference>
<feature type="compositionally biased region" description="Polar residues" evidence="25">
    <location>
        <begin position="780"/>
        <end position="790"/>
    </location>
</feature>
<dbReference type="InterPro" id="IPR001781">
    <property type="entry name" value="Znf_LIM"/>
</dbReference>
<evidence type="ECO:0000256" key="17">
    <source>
        <dbReference type="ARBA" id="ARBA00023033"/>
    </source>
</evidence>
<feature type="compositionally biased region" description="Low complexity" evidence="25">
    <location>
        <begin position="997"/>
        <end position="1012"/>
    </location>
</feature>
<sequence>MEFSGCPSVAEAQEAEQAEKEGHAHVLFDDFVQASTCRATLRAFNLLCEHLQLTHTHTQPHTHSPTLQLFYHTLKERLSYWKANALWAKLDKRAAHHEYGKGRVCANTTCVIIGAGPCGLRTAVELGFLGARVVLLEKRDAFSRNNVLHLWPFTIHDLRGLGAKKLYGKFCGGAIDHISIRQLQLVLLKVALLLGVEVHVNVEFKGLVEPPENQEKQKLGWRVEVKPKSHPVNQLQCDVVIGADGRRNTLPGFRRKEFRGKLAIAITANFMNRNTTAEAKVEEISGVAFIFNQRFFQELRDATGIDLENIVYYKDDTHYFVMTAKKQSLLEKGVILRDYADTEMLLSRGNVDQNALLAYAREAADFSTNHQLPSLDYAMNHYGQPDVALFDFTCMYASENAALVRKRHGHQLLVTLVGDSLLEPFWPMGTGIARGFLAALDSAWMVRSWAQGLAPLEILAERESLYRLLPQTTPENVNKNFGHYTVDPATRYPNINPHLITPAQVVHLIDTGECGDLGEDQEALPPSPLPRLQRKESFSRTGKLLSWCQEQTQGYRGVAVSDLTTSWKSGLALCALIHHFRPDLIDFDSLKEEEVAENMRLGLEVAEQEFGISPVMTVEEMSSVSEPDTLSMVMYLSQLHQLFKDALPPSESQTEAVPEGRAALIGPASLLNRLGHSPSRKRNPKEQKEKDAEGKRRKTGRPCLEDVRQDLRLVDSYVEEAALCNVGGSSQSRVRSMANQLLAKFEENSPCPSSTPAAVLRRQKYIQMYSGGVMSLAEQISSQLQRQESPSPQPIPDKKEPTGARLMLSGPSGTSDVCFFCGKRVYVMERLSAEGLFFHRSCFQCDHCSATLRQASYAFDRPSGKFYCKPHYDLRQVGPVQRKRPAPPNSDQFPAPYEQNPSKKNIPDSPMVGSNTPRTSVSTVMTDRRTSVASLIESECGLAKRVRGTPERIELENYCGSLESDQQTKEPEEVPEETLANYNLRPLVTAEKKASHSRSPLRGGSSDGSSSESEMEEEEGERLRAQASGLARDSWRKAMELHTRLRGEGGAAEDESEEGEEEGEVDEDDDDDDEEEEISSDEGEYCPWERERHSGLWLLPLEEEAETEEGSSPLTAEEVASLDEWQGTHSSLMNTPGPLTSDLQVPDSTTPDPATFENPGPRSPADIPNITFSTPTTASTPVTSFALSQAPAPLQPHIPRSTSSISIPDSSVFAYSSLNSSTTSGCSPGPDEGEEGEEGEEKKQGKEDKAREERGKERDQSSSSGIGVGGSSSTSTSDPLTPPSTPPTGQLRACWVTVPQPVVEVESLQSSGPRLAHRFAPAPVMATAVVRGAGGKKPKPWDLGGGGGSVAGGSVGGASVGAGSLGEQLCKGEVIDPLEDISPPLSPLKPLKVVPRDEREIGRKREMERRREIERAALGWDDTTIPLGREPLPEKNKKTMDPRRFTENLPPLLTQLQGGSFFPARKEPRDPEPPSHSVSDESTGEGGPLALFRAVVFGYKRDRKKKGGTSLSNATACPAAKVHGRRISSTEKRGVKFGGHHSWAESEVSDISSAVMERCSMNPKANRRVGREMERDHSPSVNSPSSCPTEVIGVLVYHTKDPSSLDVSESMFHRDRDPEEEQLDARLTRRVQRAARKQAKQEQLKRLHRAQMIQRQLEQVEVKQRQLEERGVAVEKALRGEADYWGESNDSEELDLHLGVMGRQDDPALMQQWFKLVQQKNCLMRYESELMIFARELELEDRQSRLQQELRERMAVDDHLKGEAELAEEKLILGEMLEVVEQRNALVSLLEEQRLQESQEDRDLEAIMLSRGLHYWA</sequence>
<dbReference type="Ensembl" id="ENSELUT00000020604.3">
    <property type="protein sequence ID" value="ENSELUP00000012342.3"/>
    <property type="gene ID" value="ENSELUG00000012589.3"/>
</dbReference>
<evidence type="ECO:0000259" key="26">
    <source>
        <dbReference type="PROSITE" id="PS50021"/>
    </source>
</evidence>
<dbReference type="PRINTS" id="PR00420">
    <property type="entry name" value="RNGMNOXGNASE"/>
</dbReference>
<feature type="region of interest" description="Disordered" evidence="25">
    <location>
        <begin position="672"/>
        <end position="701"/>
    </location>
</feature>
<dbReference type="Gene3D" id="1.10.418.10">
    <property type="entry name" value="Calponin-like domain"/>
    <property type="match status" value="1"/>
</dbReference>
<proteinExistence type="inferred from homology"/>
<dbReference type="InterPro" id="IPR022735">
    <property type="entry name" value="bMERB_dom"/>
</dbReference>
<dbReference type="GO" id="GO:0003779">
    <property type="term" value="F:actin binding"/>
    <property type="evidence" value="ECO:0007669"/>
    <property type="project" value="UniProtKB-KW"/>
</dbReference>
<keyword evidence="16" id="KW-0560">Oxidoreductase</keyword>
<evidence type="ECO:0000259" key="28">
    <source>
        <dbReference type="PROSITE" id="PS51848"/>
    </source>
</evidence>
<keyword evidence="30" id="KW-1185">Reference proteome</keyword>
<keyword evidence="10" id="KW-0285">Flavoprotein</keyword>
<feature type="compositionally biased region" description="Polar residues" evidence="25">
    <location>
        <begin position="1127"/>
        <end position="1152"/>
    </location>
</feature>
<feature type="compositionally biased region" description="Polar residues" evidence="25">
    <location>
        <begin position="912"/>
        <end position="922"/>
    </location>
</feature>
<keyword evidence="20" id="KW-0009">Actin-binding</keyword>
<dbReference type="InterPro" id="IPR036872">
    <property type="entry name" value="CH_dom_sf"/>
</dbReference>
<feature type="compositionally biased region" description="Basic and acidic residues" evidence="25">
    <location>
        <begin position="1033"/>
        <end position="1047"/>
    </location>
</feature>
<dbReference type="GeneTree" id="ENSGT00940000155580"/>
<dbReference type="Pfam" id="PF00412">
    <property type="entry name" value="LIM"/>
    <property type="match status" value="1"/>
</dbReference>
<evidence type="ECO:0000256" key="3">
    <source>
        <dbReference type="ARBA" id="ARBA00004177"/>
    </source>
</evidence>
<dbReference type="Pfam" id="PF01494">
    <property type="entry name" value="FAD_binding_3"/>
    <property type="match status" value="1"/>
</dbReference>
<dbReference type="PROSITE" id="PS50023">
    <property type="entry name" value="LIM_DOMAIN_2"/>
    <property type="match status" value="1"/>
</dbReference>
<evidence type="ECO:0000256" key="7">
    <source>
        <dbReference type="ARBA" id="ARBA00022483"/>
    </source>
</evidence>
<dbReference type="InterPro" id="IPR057494">
    <property type="entry name" value="Rossman_Mical"/>
</dbReference>
<dbReference type="GO" id="GO:0006887">
    <property type="term" value="P:exocytosis"/>
    <property type="evidence" value="ECO:0007669"/>
    <property type="project" value="UniProtKB-KW"/>
</dbReference>
<evidence type="ECO:0000256" key="23">
    <source>
        <dbReference type="ARBA" id="ARBA00049522"/>
    </source>
</evidence>
<feature type="compositionally biased region" description="Basic and acidic residues" evidence="25">
    <location>
        <begin position="684"/>
        <end position="694"/>
    </location>
</feature>
<evidence type="ECO:0000259" key="27">
    <source>
        <dbReference type="PROSITE" id="PS50023"/>
    </source>
</evidence>
<feature type="compositionally biased region" description="Basic and acidic residues" evidence="25">
    <location>
        <begin position="1569"/>
        <end position="1578"/>
    </location>
</feature>
<keyword evidence="22" id="KW-0539">Nucleus</keyword>
<evidence type="ECO:0000256" key="18">
    <source>
        <dbReference type="ARBA" id="ARBA00023038"/>
    </source>
</evidence>
<feature type="compositionally biased region" description="Low complexity" evidence="25">
    <location>
        <begin position="1197"/>
        <end position="1227"/>
    </location>
</feature>
<feature type="domain" description="Calponin-homology (CH)" evidence="26">
    <location>
        <begin position="538"/>
        <end position="644"/>
    </location>
</feature>
<keyword evidence="9" id="KW-0597">Phosphoprotein</keyword>
<evidence type="ECO:0000256" key="16">
    <source>
        <dbReference type="ARBA" id="ARBA00023002"/>
    </source>
</evidence>
<dbReference type="Pfam" id="PF12130">
    <property type="entry name" value="bMERB_dom"/>
    <property type="match status" value="1"/>
</dbReference>
<evidence type="ECO:0000256" key="4">
    <source>
        <dbReference type="ARBA" id="ARBA00004245"/>
    </source>
</evidence>
<keyword evidence="17" id="KW-0503">Monooxygenase</keyword>
<dbReference type="CDD" id="cd09439">
    <property type="entry name" value="LIM_Mical"/>
    <property type="match status" value="1"/>
</dbReference>
<dbReference type="GO" id="GO:0005856">
    <property type="term" value="C:cytoskeleton"/>
    <property type="evidence" value="ECO:0007669"/>
    <property type="project" value="UniProtKB-SubCell"/>
</dbReference>
<evidence type="ECO:0000256" key="20">
    <source>
        <dbReference type="ARBA" id="ARBA00023203"/>
    </source>
</evidence>
<dbReference type="Pfam" id="PF00307">
    <property type="entry name" value="CH"/>
    <property type="match status" value="1"/>
</dbReference>
<evidence type="ECO:0000256" key="21">
    <source>
        <dbReference type="ARBA" id="ARBA00023212"/>
    </source>
</evidence>
<evidence type="ECO:0000256" key="10">
    <source>
        <dbReference type="ARBA" id="ARBA00022630"/>
    </source>
</evidence>
<comment type="similarity">
    <text evidence="5">Belongs to the Mical family.</text>
</comment>
<feature type="compositionally biased region" description="Basic and acidic residues" evidence="25">
    <location>
        <begin position="1431"/>
        <end position="1446"/>
    </location>
</feature>
<evidence type="ECO:0000256" key="6">
    <source>
        <dbReference type="ARBA" id="ARBA00012709"/>
    </source>
</evidence>
<dbReference type="InParanoid" id="A0A3P8Y6N3"/>
<dbReference type="InterPro" id="IPR050540">
    <property type="entry name" value="F-actin_Monoox_Mical"/>
</dbReference>
<keyword evidence="15" id="KW-0521">NADP</keyword>
<keyword evidence="14 24" id="KW-0862">Zinc</keyword>
<feature type="region of interest" description="Disordered" evidence="25">
    <location>
        <begin position="780"/>
        <end position="806"/>
    </location>
</feature>
<dbReference type="GO" id="GO:0005634">
    <property type="term" value="C:nucleus"/>
    <property type="evidence" value="ECO:0007669"/>
    <property type="project" value="UniProtKB-SubCell"/>
</dbReference>
<evidence type="ECO:0000256" key="19">
    <source>
        <dbReference type="ARBA" id="ARBA00023054"/>
    </source>
</evidence>
<feature type="domain" description="LIM zinc-binding" evidence="27">
    <location>
        <begin position="816"/>
        <end position="878"/>
    </location>
</feature>
<keyword evidence="21" id="KW-0206">Cytoskeleton</keyword>
<dbReference type="InterPro" id="IPR002938">
    <property type="entry name" value="FAD-bd"/>
</dbReference>
<keyword evidence="8" id="KW-0963">Cytoplasm</keyword>
<feature type="compositionally biased region" description="Low complexity" evidence="25">
    <location>
        <begin position="1261"/>
        <end position="1279"/>
    </location>
</feature>
<dbReference type="PROSITE" id="PS51848">
    <property type="entry name" value="BMERB"/>
    <property type="match status" value="1"/>
</dbReference>
<dbReference type="SUPFAM" id="SSF57716">
    <property type="entry name" value="Glucocorticoid receptor-like (DNA-binding domain)"/>
    <property type="match status" value="2"/>
</dbReference>
<dbReference type="CDD" id="cd22198">
    <property type="entry name" value="CH_MICAL_EHBP-like"/>
    <property type="match status" value="1"/>
</dbReference>
<dbReference type="InterPro" id="IPR001715">
    <property type="entry name" value="CH_dom"/>
</dbReference>
<dbReference type="InterPro" id="IPR036188">
    <property type="entry name" value="FAD/NAD-bd_sf"/>
</dbReference>
<reference evidence="30" key="1">
    <citation type="journal article" date="2014" name="PLoS ONE">
        <title>The genome and linkage map of the northern pike (Esox lucius): conserved synteny revealed between the salmonid sister group and the Neoteleostei.</title>
        <authorList>
            <person name="Rondeau E.B."/>
            <person name="Minkley D.R."/>
            <person name="Leong J.S."/>
            <person name="Messmer A.M."/>
            <person name="Jantzen J.R."/>
            <person name="von Schalburg K.R."/>
            <person name="Lemon C."/>
            <person name="Bird N.H."/>
            <person name="Koop B.F."/>
        </authorList>
    </citation>
    <scope>NUCLEOTIDE SEQUENCE</scope>
</reference>
<feature type="compositionally biased region" description="Acidic residues" evidence="25">
    <location>
        <begin position="1051"/>
        <end position="1084"/>
    </location>
</feature>
<name>A0A3P8Y6N3_ESOLU</name>
<evidence type="ECO:0000256" key="9">
    <source>
        <dbReference type="ARBA" id="ARBA00022553"/>
    </source>
</evidence>
<feature type="region of interest" description="Disordered" evidence="25">
    <location>
        <begin position="1424"/>
        <end position="1486"/>
    </location>
</feature>
<dbReference type="SUPFAM" id="SSF51905">
    <property type="entry name" value="FAD/NAD(P)-binding domain"/>
    <property type="match status" value="1"/>
</dbReference>
<keyword evidence="12" id="KW-0967">Endosome</keyword>
<evidence type="ECO:0000256" key="14">
    <source>
        <dbReference type="ARBA" id="ARBA00022833"/>
    </source>
</evidence>
<keyword evidence="11 24" id="KW-0479">Metal-binding</keyword>